<evidence type="ECO:0000259" key="1">
    <source>
        <dbReference type="PROSITE" id="PS51886"/>
    </source>
</evidence>
<dbReference type="AlphaFoldDB" id="A0A7S4EQX3"/>
<organism evidence="2">
    <name type="scientific">Pseudo-nitzschia australis</name>
    <dbReference type="NCBI Taxonomy" id="44445"/>
    <lineage>
        <taxon>Eukaryota</taxon>
        <taxon>Sar</taxon>
        <taxon>Stramenopiles</taxon>
        <taxon>Ochrophyta</taxon>
        <taxon>Bacillariophyta</taxon>
        <taxon>Bacillariophyceae</taxon>
        <taxon>Bacillariophycidae</taxon>
        <taxon>Bacillariales</taxon>
        <taxon>Bacillariaceae</taxon>
        <taxon>Pseudo-nitzschia</taxon>
    </lineage>
</organism>
<dbReference type="PROSITE" id="PS51886">
    <property type="entry name" value="TLDC"/>
    <property type="match status" value="1"/>
</dbReference>
<evidence type="ECO:0000313" key="2">
    <source>
        <dbReference type="EMBL" id="CAE0730379.1"/>
    </source>
</evidence>
<feature type="domain" description="TLDc" evidence="1">
    <location>
        <begin position="41"/>
        <end position="223"/>
    </location>
</feature>
<name>A0A7S4EQX3_9STRA</name>
<protein>
    <recommendedName>
        <fullName evidence="1">TLDc domain-containing protein</fullName>
    </recommendedName>
</protein>
<dbReference type="Pfam" id="PF07534">
    <property type="entry name" value="TLD"/>
    <property type="match status" value="1"/>
</dbReference>
<gene>
    <name evidence="2" type="ORF">PAUS00366_LOCUS23165</name>
</gene>
<reference evidence="2" key="1">
    <citation type="submission" date="2021-01" db="EMBL/GenBank/DDBJ databases">
        <authorList>
            <person name="Corre E."/>
            <person name="Pelletier E."/>
            <person name="Niang G."/>
            <person name="Scheremetjew M."/>
            <person name="Finn R."/>
            <person name="Kale V."/>
            <person name="Holt S."/>
            <person name="Cochrane G."/>
            <person name="Meng A."/>
            <person name="Brown T."/>
            <person name="Cohen L."/>
        </authorList>
    </citation>
    <scope>NUCLEOTIDE SEQUENCE</scope>
    <source>
        <strain evidence="2">10249 10 AB</strain>
    </source>
</reference>
<proteinExistence type="predicted"/>
<accession>A0A7S4EQX3</accession>
<sequence length="240" mass="25504">MYLKMIWQSSSLAILGIFLIQGISVNSFGDVFAGISGRAPEQLSFPPFTLDGTNIDQSKSNVDLQCIYKASRDGWSAVDFHENVDSRGSALVVCLSKSGKKFGGYCPTGWMSSDDYVSSNAAFLWFQRGNEAIKCPVLQGGNAALFDYASAGPVFGAADLKIGESKAAIMGGFAGPDMEDRSSSAGNLKQGSSSVGGAYDDVQNGWPVRGKFQLVELEVYANANIQPSGQTGGGFKLWPF</sequence>
<dbReference type="EMBL" id="HBIX01035403">
    <property type="protein sequence ID" value="CAE0730379.1"/>
    <property type="molecule type" value="Transcribed_RNA"/>
</dbReference>
<dbReference type="InterPro" id="IPR006571">
    <property type="entry name" value="TLDc_dom"/>
</dbReference>